<feature type="domain" description="TauD/TfdA-like" evidence="2">
    <location>
        <begin position="408"/>
        <end position="658"/>
    </location>
</feature>
<dbReference type="InterPro" id="IPR007817">
    <property type="entry name" value="Isocyanide_synthase_DIT1"/>
</dbReference>
<dbReference type="Proteomes" id="UP001219355">
    <property type="component" value="Chromosome 1"/>
</dbReference>
<protein>
    <recommendedName>
        <fullName evidence="2">TauD/TfdA-like domain-containing protein</fullName>
    </recommendedName>
</protein>
<organism evidence="3 4">
    <name type="scientific">Emydomyces testavorans</name>
    <dbReference type="NCBI Taxonomy" id="2070801"/>
    <lineage>
        <taxon>Eukaryota</taxon>
        <taxon>Fungi</taxon>
        <taxon>Dikarya</taxon>
        <taxon>Ascomycota</taxon>
        <taxon>Pezizomycotina</taxon>
        <taxon>Eurotiomycetes</taxon>
        <taxon>Eurotiomycetidae</taxon>
        <taxon>Onygenales</taxon>
        <taxon>Nannizziopsiaceae</taxon>
        <taxon>Emydomyces</taxon>
    </lineage>
</organism>
<sequence length="661" mass="74123">MMDPVLIESALQGTRGHVVLPFSSRIVDHSHIDMAAKIIEVIYRYQKNGGSSEGMQSDIGLLAGLTQVYSHVKANKPVKMALPAFPFKSPNTKIKVLGRLPDKAEEFALAYLNGLCAAIQDVYNPGAELTIISDGIVYNGTSGGETWWATITHRSLNTTDLLSIPDSDVWSYGETLRELARTKGFSHIKFSRLTGLIPLAVPEDLDEVSYVANATNFRLALMNNFSSKDWDVSNKIVEDEDVCMTYRGYLEFLPTDLAETYPISRSFSKSKFEKGTESIAKQMLIRGQAFARAIREKFINHVRLSIHTSTGQNKVSINILPTDTSHVTPWHCALAIRLDGTITSGHAQTFRDDPAWQLVYEDGRPSYFREKSDLYTWSSGPIIAAPLYPCGIMIKPAEGTDRLSIKDIDSQKVRALSEINSPVILRGFAGTRDRERFIAKASEFGTPLPWKFGILLEVKDRGADTRGLNNVLSAEWMPFHFDGLFKTEDKTKEDGTVYKVPNPPRFQLFTAVTPSPSNTGFTLFSTSTSVFKHLPDHLPLETLRNLTWSVSTSSFDSTKLHSLPLVIDHPTTGKPCLRYHEPWPERKTSFEATHISIDKLTPEVSAAVCSRLDSLLHDRRVVYYHTWQKGDMLVSDNVLTMHTRSDFQGGADRELWRIHFD</sequence>
<accession>A0AAF0II88</accession>
<dbReference type="PANTHER" id="PTHR37285:SF5">
    <property type="entry name" value="SPORE WALL MATURATION PROTEIN DIT1"/>
    <property type="match status" value="1"/>
</dbReference>
<reference evidence="3" key="1">
    <citation type="submission" date="2023-03" db="EMBL/GenBank/DDBJ databases">
        <title>Emydomyces testavorans Genome Sequence.</title>
        <authorList>
            <person name="Hoyer L."/>
        </authorList>
    </citation>
    <scope>NUCLEOTIDE SEQUENCE</scope>
    <source>
        <strain evidence="3">16-2883</strain>
    </source>
</reference>
<dbReference type="InterPro" id="IPR042098">
    <property type="entry name" value="TauD-like_sf"/>
</dbReference>
<evidence type="ECO:0000313" key="4">
    <source>
        <dbReference type="Proteomes" id="UP001219355"/>
    </source>
</evidence>
<keyword evidence="1" id="KW-0560">Oxidoreductase</keyword>
<dbReference type="Gene3D" id="3.60.130.10">
    <property type="entry name" value="Clavaminate synthase-like"/>
    <property type="match status" value="1"/>
</dbReference>
<dbReference type="InterPro" id="IPR003819">
    <property type="entry name" value="TauD/TfdA-like"/>
</dbReference>
<dbReference type="Pfam" id="PF05141">
    <property type="entry name" value="DIT1_PvcA"/>
    <property type="match status" value="2"/>
</dbReference>
<evidence type="ECO:0000313" key="3">
    <source>
        <dbReference type="EMBL" id="WEW55604.1"/>
    </source>
</evidence>
<dbReference type="AlphaFoldDB" id="A0AAF0II88"/>
<dbReference type="SUPFAM" id="SSF51197">
    <property type="entry name" value="Clavaminate synthase-like"/>
    <property type="match status" value="1"/>
</dbReference>
<gene>
    <name evidence="3" type="ORF">PRK78_001035</name>
</gene>
<dbReference type="GO" id="GO:0016491">
    <property type="term" value="F:oxidoreductase activity"/>
    <property type="evidence" value="ECO:0007669"/>
    <property type="project" value="UniProtKB-KW"/>
</dbReference>
<proteinExistence type="predicted"/>
<evidence type="ECO:0000256" key="1">
    <source>
        <dbReference type="ARBA" id="ARBA00023002"/>
    </source>
</evidence>
<keyword evidence="4" id="KW-1185">Reference proteome</keyword>
<dbReference type="PANTHER" id="PTHR37285">
    <property type="entry name" value="SPORE WALL MATURATION PROTEIN DIT1"/>
    <property type="match status" value="1"/>
</dbReference>
<dbReference type="Pfam" id="PF02668">
    <property type="entry name" value="TauD"/>
    <property type="match status" value="1"/>
</dbReference>
<dbReference type="EMBL" id="CP120627">
    <property type="protein sequence ID" value="WEW55604.1"/>
    <property type="molecule type" value="Genomic_DNA"/>
</dbReference>
<evidence type="ECO:0000259" key="2">
    <source>
        <dbReference type="Pfam" id="PF02668"/>
    </source>
</evidence>
<name>A0AAF0II88_9EURO</name>